<gene>
    <name evidence="1" type="ORF">NDI38_09110</name>
</gene>
<organism evidence="1 2">
    <name type="scientific">Stenomitos frigidus AS-A4</name>
    <dbReference type="NCBI Taxonomy" id="2933935"/>
    <lineage>
        <taxon>Bacteria</taxon>
        <taxon>Bacillati</taxon>
        <taxon>Cyanobacteriota</taxon>
        <taxon>Cyanophyceae</taxon>
        <taxon>Leptolyngbyales</taxon>
        <taxon>Leptolyngbyaceae</taxon>
        <taxon>Stenomitos</taxon>
    </lineage>
</organism>
<dbReference type="RefSeq" id="WP_190447252.1">
    <property type="nucleotide sequence ID" value="NZ_JAMPLM010000006.1"/>
</dbReference>
<dbReference type="EMBL" id="JAMPLM010000006">
    <property type="protein sequence ID" value="MEP1058596.1"/>
    <property type="molecule type" value="Genomic_DNA"/>
</dbReference>
<comment type="caution">
    <text evidence="1">The sequence shown here is derived from an EMBL/GenBank/DDBJ whole genome shotgun (WGS) entry which is preliminary data.</text>
</comment>
<reference evidence="1 2" key="1">
    <citation type="submission" date="2022-04" db="EMBL/GenBank/DDBJ databases">
        <title>Positive selection, recombination, and allopatry shape intraspecific diversity of widespread and dominant cyanobacteria.</title>
        <authorList>
            <person name="Wei J."/>
            <person name="Shu W."/>
            <person name="Hu C."/>
        </authorList>
    </citation>
    <scope>NUCLEOTIDE SEQUENCE [LARGE SCALE GENOMIC DNA]</scope>
    <source>
        <strain evidence="1 2">AS-A4</strain>
    </source>
</reference>
<keyword evidence="2" id="KW-1185">Reference proteome</keyword>
<evidence type="ECO:0000313" key="1">
    <source>
        <dbReference type="EMBL" id="MEP1058596.1"/>
    </source>
</evidence>
<evidence type="ECO:0000313" key="2">
    <source>
        <dbReference type="Proteomes" id="UP001476950"/>
    </source>
</evidence>
<name>A0ABV0KH84_9CYAN</name>
<protein>
    <recommendedName>
        <fullName evidence="3">Transcriptional regulator</fullName>
    </recommendedName>
</protein>
<proteinExistence type="predicted"/>
<accession>A0ABV0KH84</accession>
<evidence type="ECO:0008006" key="3">
    <source>
        <dbReference type="Google" id="ProtNLM"/>
    </source>
</evidence>
<sequence length="58" mass="6530">MSTGLEDEQSQQLLSLINGLEELIAVTDQDGAEEVLDELYVLLTKIYDRFPELDTDEA</sequence>
<dbReference type="Proteomes" id="UP001476950">
    <property type="component" value="Unassembled WGS sequence"/>
</dbReference>